<dbReference type="RefSeq" id="XP_060300546.1">
    <property type="nucleotide sequence ID" value="XM_060439436.1"/>
</dbReference>
<organism evidence="3 4">
    <name type="scientific">Lasiosphaeria miniovina</name>
    <dbReference type="NCBI Taxonomy" id="1954250"/>
    <lineage>
        <taxon>Eukaryota</taxon>
        <taxon>Fungi</taxon>
        <taxon>Dikarya</taxon>
        <taxon>Ascomycota</taxon>
        <taxon>Pezizomycotina</taxon>
        <taxon>Sordariomycetes</taxon>
        <taxon>Sordariomycetidae</taxon>
        <taxon>Sordariales</taxon>
        <taxon>Lasiosphaeriaceae</taxon>
        <taxon>Lasiosphaeria</taxon>
    </lineage>
</organism>
<accession>A0AA40B4Q7</accession>
<keyword evidence="1" id="KW-0472">Membrane</keyword>
<feature type="transmembrane region" description="Helical" evidence="1">
    <location>
        <begin position="245"/>
        <end position="263"/>
    </location>
</feature>
<gene>
    <name evidence="3" type="ORF">B0T26DRAFT_672329</name>
</gene>
<evidence type="ECO:0000256" key="1">
    <source>
        <dbReference type="SAM" id="Phobius"/>
    </source>
</evidence>
<dbReference type="Proteomes" id="UP001172101">
    <property type="component" value="Unassembled WGS sequence"/>
</dbReference>
<keyword evidence="1" id="KW-0812">Transmembrane</keyword>
<reference evidence="3" key="1">
    <citation type="submission" date="2023-06" db="EMBL/GenBank/DDBJ databases">
        <title>Genome-scale phylogeny and comparative genomics of the fungal order Sordariales.</title>
        <authorList>
            <consortium name="Lawrence Berkeley National Laboratory"/>
            <person name="Hensen N."/>
            <person name="Bonometti L."/>
            <person name="Westerberg I."/>
            <person name="Brannstrom I.O."/>
            <person name="Guillou S."/>
            <person name="Cros-Aarteil S."/>
            <person name="Calhoun S."/>
            <person name="Haridas S."/>
            <person name="Kuo A."/>
            <person name="Mondo S."/>
            <person name="Pangilinan J."/>
            <person name="Riley R."/>
            <person name="LaButti K."/>
            <person name="Andreopoulos B."/>
            <person name="Lipzen A."/>
            <person name="Chen C."/>
            <person name="Yanf M."/>
            <person name="Daum C."/>
            <person name="Ng V."/>
            <person name="Clum A."/>
            <person name="Steindorff A."/>
            <person name="Ohm R."/>
            <person name="Martin F."/>
            <person name="Silar P."/>
            <person name="Natvig D."/>
            <person name="Lalanne C."/>
            <person name="Gautier V."/>
            <person name="Ament-velasquez S.L."/>
            <person name="Kruys A."/>
            <person name="Hutchinson M.I."/>
            <person name="Powell A.J."/>
            <person name="Barry K."/>
            <person name="Miller A.N."/>
            <person name="Grigoriev I.V."/>
            <person name="Debuchy R."/>
            <person name="Gladieux P."/>
            <person name="Thoren M.H."/>
            <person name="Johannesson H."/>
        </authorList>
    </citation>
    <scope>NUCLEOTIDE SEQUENCE</scope>
    <source>
        <strain evidence="3">SMH2392-1A</strain>
    </source>
</reference>
<dbReference type="Pfam" id="PF20237">
    <property type="entry name" value="DUF6594"/>
    <property type="match status" value="1"/>
</dbReference>
<feature type="domain" description="DUF6594" evidence="2">
    <location>
        <begin position="51"/>
        <end position="278"/>
    </location>
</feature>
<dbReference type="GeneID" id="85322706"/>
<evidence type="ECO:0000259" key="2">
    <source>
        <dbReference type="Pfam" id="PF20237"/>
    </source>
</evidence>
<feature type="transmembrane region" description="Helical" evidence="1">
    <location>
        <begin position="220"/>
        <end position="239"/>
    </location>
</feature>
<dbReference type="PANTHER" id="PTHR34502:SF5">
    <property type="entry name" value="DUF6594 DOMAIN-CONTAINING PROTEIN"/>
    <property type="match status" value="1"/>
</dbReference>
<sequence length="286" mass="32536">MENSTLTPVRRWVELSKWLSVFKLSVWVQPKQQQPPSDRCFMQVEDYPRGYPQYSALIAAHDPFHICRRFSNLRIRLLLLKQDEVLVLEKRLSEIDERVLSDIDSALKDYDAFVERNSKTLRYDVARPGDVDSLRNWVDNMGFPASDETEYLECRGNGELVTLATQRGEDPTTRLETWIEKRVIWLCRWFRTRLLSQASRDENVFIFPGGLIPRTARTMVACFFIAILLAPAVICSVALTGLEARTVVVVLATILLVVVLSATTKARAVEIFLAATALVPVSPLPP</sequence>
<name>A0AA40B4Q7_9PEZI</name>
<dbReference type="AlphaFoldDB" id="A0AA40B4Q7"/>
<evidence type="ECO:0000313" key="4">
    <source>
        <dbReference type="Proteomes" id="UP001172101"/>
    </source>
</evidence>
<proteinExistence type="predicted"/>
<comment type="caution">
    <text evidence="3">The sequence shown here is derived from an EMBL/GenBank/DDBJ whole genome shotgun (WGS) entry which is preliminary data.</text>
</comment>
<dbReference type="EMBL" id="JAUIRO010000002">
    <property type="protein sequence ID" value="KAK0727691.1"/>
    <property type="molecule type" value="Genomic_DNA"/>
</dbReference>
<evidence type="ECO:0000313" key="3">
    <source>
        <dbReference type="EMBL" id="KAK0727691.1"/>
    </source>
</evidence>
<keyword evidence="4" id="KW-1185">Reference proteome</keyword>
<dbReference type="PANTHER" id="PTHR34502">
    <property type="entry name" value="DUF6594 DOMAIN-CONTAINING PROTEIN-RELATED"/>
    <property type="match status" value="1"/>
</dbReference>
<protein>
    <recommendedName>
        <fullName evidence="2">DUF6594 domain-containing protein</fullName>
    </recommendedName>
</protein>
<keyword evidence="1" id="KW-1133">Transmembrane helix</keyword>
<dbReference type="InterPro" id="IPR046529">
    <property type="entry name" value="DUF6594"/>
</dbReference>